<evidence type="ECO:0000313" key="3">
    <source>
        <dbReference type="Proteomes" id="UP001596978"/>
    </source>
</evidence>
<keyword evidence="3" id="KW-1185">Reference proteome</keyword>
<dbReference type="Proteomes" id="UP001596978">
    <property type="component" value="Unassembled WGS sequence"/>
</dbReference>
<keyword evidence="1" id="KW-1133">Transmembrane helix</keyword>
<evidence type="ECO:0000256" key="1">
    <source>
        <dbReference type="SAM" id="Phobius"/>
    </source>
</evidence>
<protein>
    <submittedName>
        <fullName evidence="2">Uncharacterized protein</fullName>
    </submittedName>
</protein>
<reference evidence="3" key="1">
    <citation type="journal article" date="2019" name="Int. J. Syst. Evol. Microbiol.">
        <title>The Global Catalogue of Microorganisms (GCM) 10K type strain sequencing project: providing services to taxonomists for standard genome sequencing and annotation.</title>
        <authorList>
            <consortium name="The Broad Institute Genomics Platform"/>
            <consortium name="The Broad Institute Genome Sequencing Center for Infectious Disease"/>
            <person name="Wu L."/>
            <person name="Ma J."/>
        </authorList>
    </citation>
    <scope>NUCLEOTIDE SEQUENCE [LARGE SCALE GENOMIC DNA]</scope>
    <source>
        <strain evidence="3">CCUG 62952</strain>
    </source>
</reference>
<organism evidence="2 3">
    <name type="scientific">Sungkyunkwania multivorans</name>
    <dbReference type="NCBI Taxonomy" id="1173618"/>
    <lineage>
        <taxon>Bacteria</taxon>
        <taxon>Pseudomonadati</taxon>
        <taxon>Bacteroidota</taxon>
        <taxon>Flavobacteriia</taxon>
        <taxon>Flavobacteriales</taxon>
        <taxon>Flavobacteriaceae</taxon>
        <taxon>Sungkyunkwania</taxon>
    </lineage>
</organism>
<proteinExistence type="predicted"/>
<comment type="caution">
    <text evidence="2">The sequence shown here is derived from an EMBL/GenBank/DDBJ whole genome shotgun (WGS) entry which is preliminary data.</text>
</comment>
<gene>
    <name evidence="2" type="ORF">ACFQ1M_07415</name>
</gene>
<dbReference type="EMBL" id="JBHTJH010000004">
    <property type="protein sequence ID" value="MFD0862031.1"/>
    <property type="molecule type" value="Genomic_DNA"/>
</dbReference>
<keyword evidence="1" id="KW-0812">Transmembrane</keyword>
<evidence type="ECO:0000313" key="2">
    <source>
        <dbReference type="EMBL" id="MFD0862031.1"/>
    </source>
</evidence>
<keyword evidence="1" id="KW-0472">Membrane</keyword>
<feature type="transmembrane region" description="Helical" evidence="1">
    <location>
        <begin position="31"/>
        <end position="48"/>
    </location>
</feature>
<sequence>MTTNIRRALIATAILGFITLADILQPSVNSVLQYLVIIGVLTTAYFSWRQFQEEQLQ</sequence>
<name>A0ABW3CW85_9FLAO</name>
<dbReference type="RefSeq" id="WP_386406173.1">
    <property type="nucleotide sequence ID" value="NZ_JBHTJH010000004.1"/>
</dbReference>
<accession>A0ABW3CW85</accession>